<dbReference type="RefSeq" id="WP_131144771.1">
    <property type="nucleotide sequence ID" value="NZ_BMWV01000002.1"/>
</dbReference>
<feature type="domain" description="Ice-binding protein C-terminal" evidence="2">
    <location>
        <begin position="317"/>
        <end position="341"/>
    </location>
</feature>
<gene>
    <name evidence="4" type="ORF">EYF70_07020</name>
    <name evidence="3" type="ORF">GCM10007387_12340</name>
</gene>
<protein>
    <submittedName>
        <fullName evidence="4">PEP-CTERM sorting domain-containing protein</fullName>
    </submittedName>
</protein>
<dbReference type="EMBL" id="BMWV01000002">
    <property type="protein sequence ID" value="GGY31777.1"/>
    <property type="molecule type" value="Genomic_DNA"/>
</dbReference>
<name>A0A411WVH7_9BURK</name>
<organism evidence="3 6">
    <name type="scientific">Pseudoduganella albidiflava</name>
    <dbReference type="NCBI Taxonomy" id="321983"/>
    <lineage>
        <taxon>Bacteria</taxon>
        <taxon>Pseudomonadati</taxon>
        <taxon>Pseudomonadota</taxon>
        <taxon>Betaproteobacteria</taxon>
        <taxon>Burkholderiales</taxon>
        <taxon>Oxalobacteraceae</taxon>
        <taxon>Telluria group</taxon>
        <taxon>Pseudoduganella</taxon>
    </lineage>
</organism>
<dbReference type="Proteomes" id="UP000628442">
    <property type="component" value="Unassembled WGS sequence"/>
</dbReference>
<dbReference type="InterPro" id="IPR013424">
    <property type="entry name" value="Ice-binding_C"/>
</dbReference>
<evidence type="ECO:0000256" key="1">
    <source>
        <dbReference type="SAM" id="SignalP"/>
    </source>
</evidence>
<accession>A0A411WVH7</accession>
<dbReference type="NCBIfam" id="TIGR02913">
    <property type="entry name" value="HAF_rpt"/>
    <property type="match status" value="3"/>
</dbReference>
<dbReference type="EMBL" id="CP036401">
    <property type="protein sequence ID" value="QBI00639.1"/>
    <property type="molecule type" value="Genomic_DNA"/>
</dbReference>
<reference evidence="3" key="1">
    <citation type="journal article" date="2014" name="Int. J. Syst. Evol. Microbiol.">
        <title>Complete genome sequence of Corynebacterium casei LMG S-19264T (=DSM 44701T), isolated from a smear-ripened cheese.</title>
        <authorList>
            <consortium name="US DOE Joint Genome Institute (JGI-PGF)"/>
            <person name="Walter F."/>
            <person name="Albersmeier A."/>
            <person name="Kalinowski J."/>
            <person name="Ruckert C."/>
        </authorList>
    </citation>
    <scope>NUCLEOTIDE SEQUENCE</scope>
    <source>
        <strain evidence="3">KCTC 12343</strain>
    </source>
</reference>
<dbReference type="Pfam" id="PF07589">
    <property type="entry name" value="PEP-CTERM"/>
    <property type="match status" value="1"/>
</dbReference>
<feature type="signal peptide" evidence="1">
    <location>
        <begin position="1"/>
        <end position="18"/>
    </location>
</feature>
<evidence type="ECO:0000313" key="5">
    <source>
        <dbReference type="Proteomes" id="UP000292307"/>
    </source>
</evidence>
<dbReference type="NCBIfam" id="TIGR02595">
    <property type="entry name" value="PEP_CTERM"/>
    <property type="match status" value="1"/>
</dbReference>
<sequence length="349" mass="35742">MNKLCLALLLAAHAWAGAATPIYKAEFLGAAHAPTDLNNNGAVLNNLYVDGHYTSSLSTRSGVVAIDGFGGPDVYGAAVNDAGVVTGYATHLDGRSHAFVHADGKTRDLGTLGGLSSGASAINNAGAVVGTSWNAAGEARAFLYTPDGGMQDLGTLGGARSEAHGISEAGEVLGTSFTAAGEWHTFLYSGGTMIDLDTLYGPGIHGIGPNGELLGTRWETDAAGNLVPRMIIERSAWRPTGDFAIVSSMAEGYMLGRNRDGTVAMLATPEASYALAELAGPGWRIEFAVDVNDAGQVLAWGCNWQLGHGCGNVLLSPVPEPATCGMLAAGLGIVALARRRKGSAVSRSA</sequence>
<dbReference type="Proteomes" id="UP000292307">
    <property type="component" value="Chromosome"/>
</dbReference>
<keyword evidence="1" id="KW-0732">Signal</keyword>
<dbReference type="InterPro" id="IPR014262">
    <property type="entry name" value="HAF_rpt"/>
</dbReference>
<keyword evidence="5" id="KW-1185">Reference proteome</keyword>
<evidence type="ECO:0000313" key="3">
    <source>
        <dbReference type="EMBL" id="GGY31777.1"/>
    </source>
</evidence>
<dbReference type="AlphaFoldDB" id="A0A411WVH7"/>
<reference evidence="4 5" key="2">
    <citation type="submission" date="2019-02" db="EMBL/GenBank/DDBJ databases">
        <title>Draft Genome Sequences of Six Type Strains of the Genus Massilia.</title>
        <authorList>
            <person name="Miess H."/>
            <person name="Frediansyhah A."/>
            <person name="Gross H."/>
        </authorList>
    </citation>
    <scope>NUCLEOTIDE SEQUENCE [LARGE SCALE GENOMIC DNA]</scope>
    <source>
        <strain evidence="4 5">DSM 17472</strain>
    </source>
</reference>
<evidence type="ECO:0000313" key="4">
    <source>
        <dbReference type="EMBL" id="QBI00639.1"/>
    </source>
</evidence>
<evidence type="ECO:0000259" key="2">
    <source>
        <dbReference type="Pfam" id="PF07589"/>
    </source>
</evidence>
<proteinExistence type="predicted"/>
<dbReference type="OrthoDB" id="8558647at2"/>
<feature type="chain" id="PRO_5044601626" evidence="1">
    <location>
        <begin position="19"/>
        <end position="349"/>
    </location>
</feature>
<evidence type="ECO:0000313" key="6">
    <source>
        <dbReference type="Proteomes" id="UP000628442"/>
    </source>
</evidence>
<reference evidence="3" key="3">
    <citation type="submission" date="2022-12" db="EMBL/GenBank/DDBJ databases">
        <authorList>
            <person name="Sun Q."/>
            <person name="Kim S."/>
        </authorList>
    </citation>
    <scope>NUCLEOTIDE SEQUENCE</scope>
    <source>
        <strain evidence="3">KCTC 12343</strain>
    </source>
</reference>